<keyword evidence="3" id="KW-1185">Reference proteome</keyword>
<organism evidence="2 3">
    <name type="scientific">Parelaphostrongylus tenuis</name>
    <name type="common">Meningeal worm</name>
    <dbReference type="NCBI Taxonomy" id="148309"/>
    <lineage>
        <taxon>Eukaryota</taxon>
        <taxon>Metazoa</taxon>
        <taxon>Ecdysozoa</taxon>
        <taxon>Nematoda</taxon>
        <taxon>Chromadorea</taxon>
        <taxon>Rhabditida</taxon>
        <taxon>Rhabditina</taxon>
        <taxon>Rhabditomorpha</taxon>
        <taxon>Strongyloidea</taxon>
        <taxon>Metastrongylidae</taxon>
        <taxon>Parelaphostrongylus</taxon>
    </lineage>
</organism>
<accession>A0AAD5QZK0</accession>
<evidence type="ECO:0000313" key="3">
    <source>
        <dbReference type="Proteomes" id="UP001196413"/>
    </source>
</evidence>
<feature type="chain" id="PRO_5042144595" evidence="1">
    <location>
        <begin position="22"/>
        <end position="116"/>
    </location>
</feature>
<evidence type="ECO:0000313" key="2">
    <source>
        <dbReference type="EMBL" id="KAJ1366674.1"/>
    </source>
</evidence>
<protein>
    <submittedName>
        <fullName evidence="2">Uncharacterized protein</fullName>
    </submittedName>
</protein>
<reference evidence="2" key="1">
    <citation type="submission" date="2021-06" db="EMBL/GenBank/DDBJ databases">
        <title>Parelaphostrongylus tenuis whole genome reference sequence.</title>
        <authorList>
            <person name="Garwood T.J."/>
            <person name="Larsen P.A."/>
            <person name="Fountain-Jones N.M."/>
            <person name="Garbe J.R."/>
            <person name="Macchietto M.G."/>
            <person name="Kania S.A."/>
            <person name="Gerhold R.W."/>
            <person name="Richards J.E."/>
            <person name="Wolf T.M."/>
        </authorList>
    </citation>
    <scope>NUCLEOTIDE SEQUENCE</scope>
    <source>
        <strain evidence="2">MNPRO001-30</strain>
        <tissue evidence="2">Meninges</tissue>
    </source>
</reference>
<keyword evidence="1" id="KW-0732">Signal</keyword>
<dbReference type="Proteomes" id="UP001196413">
    <property type="component" value="Unassembled WGS sequence"/>
</dbReference>
<gene>
    <name evidence="2" type="ORF">KIN20_027410</name>
</gene>
<proteinExistence type="predicted"/>
<dbReference type="AlphaFoldDB" id="A0AAD5QZK0"/>
<name>A0AAD5QZK0_PARTN</name>
<dbReference type="EMBL" id="JAHQIW010005633">
    <property type="protein sequence ID" value="KAJ1366674.1"/>
    <property type="molecule type" value="Genomic_DNA"/>
</dbReference>
<comment type="caution">
    <text evidence="2">The sequence shown here is derived from an EMBL/GenBank/DDBJ whole genome shotgun (WGS) entry which is preliminary data.</text>
</comment>
<dbReference type="PROSITE" id="PS51257">
    <property type="entry name" value="PROKAR_LIPOPROTEIN"/>
    <property type="match status" value="1"/>
</dbReference>
<feature type="signal peptide" evidence="1">
    <location>
        <begin position="1"/>
        <end position="21"/>
    </location>
</feature>
<sequence length="116" mass="12310">MVRLLDLFMILLLVIVSTVLGCGVMPAGQASTRSFSVTGFTLPVNMVYTGKPEISARVPGIATNIGSAQAFVSRLVMQTVLNVLEIQPRSALLPDAVISTLLSQLEVKVTYAPMGC</sequence>
<evidence type="ECO:0000256" key="1">
    <source>
        <dbReference type="SAM" id="SignalP"/>
    </source>
</evidence>